<feature type="coiled-coil region" evidence="2">
    <location>
        <begin position="200"/>
        <end position="230"/>
    </location>
</feature>
<evidence type="ECO:0000256" key="1">
    <source>
        <dbReference type="ARBA" id="ARBA00023054"/>
    </source>
</evidence>
<feature type="domain" description="Translin-associated factor X-interacting protein 1 N-terminal" evidence="4">
    <location>
        <begin position="38"/>
        <end position="148"/>
    </location>
</feature>
<evidence type="ECO:0000313" key="6">
    <source>
        <dbReference type="Proteomes" id="UP001178508"/>
    </source>
</evidence>
<name>A0AAV1G0C2_XYRNO</name>
<dbReference type="Pfam" id="PF13838">
    <property type="entry name" value="Clathrin_H_link"/>
    <property type="match status" value="1"/>
</dbReference>
<dbReference type="InterPro" id="IPR016024">
    <property type="entry name" value="ARM-type_fold"/>
</dbReference>
<keyword evidence="6" id="KW-1185">Reference proteome</keyword>
<dbReference type="SUPFAM" id="SSF48371">
    <property type="entry name" value="ARM repeat"/>
    <property type="match status" value="1"/>
</dbReference>
<accession>A0AAV1G0C2</accession>
<evidence type="ECO:0000256" key="3">
    <source>
        <dbReference type="SAM" id="MobiDB-lite"/>
    </source>
</evidence>
<dbReference type="InterPro" id="IPR012331">
    <property type="entry name" value="Clathrin_H-chain_linker"/>
</dbReference>
<evidence type="ECO:0000256" key="2">
    <source>
        <dbReference type="SAM" id="Coils"/>
    </source>
</evidence>
<reference evidence="5" key="1">
    <citation type="submission" date="2023-08" db="EMBL/GenBank/DDBJ databases">
        <authorList>
            <person name="Alioto T."/>
            <person name="Alioto T."/>
            <person name="Gomez Garrido J."/>
        </authorList>
    </citation>
    <scope>NUCLEOTIDE SEQUENCE</scope>
</reference>
<dbReference type="PANTHER" id="PTHR10292">
    <property type="entry name" value="CLATHRIN HEAVY CHAIN RELATED"/>
    <property type="match status" value="1"/>
</dbReference>
<dbReference type="PANTHER" id="PTHR10292:SF11">
    <property type="entry name" value="CLATHRIN HEAVY CHAIN LINKER DOMAIN-CONTAINING PROTEIN 1"/>
    <property type="match status" value="1"/>
</dbReference>
<dbReference type="InterPro" id="IPR032755">
    <property type="entry name" value="TSNAXIP1_N"/>
</dbReference>
<dbReference type="EMBL" id="OY660874">
    <property type="protein sequence ID" value="CAJ1066883.1"/>
    <property type="molecule type" value="Genomic_DNA"/>
</dbReference>
<feature type="region of interest" description="Disordered" evidence="3">
    <location>
        <begin position="1"/>
        <end position="20"/>
    </location>
</feature>
<proteinExistence type="predicted"/>
<dbReference type="Pfam" id="PF15739">
    <property type="entry name" value="TSNAXIP1_N"/>
    <property type="match status" value="1"/>
</dbReference>
<keyword evidence="1 2" id="KW-0175">Coiled coil</keyword>
<organism evidence="5 6">
    <name type="scientific">Xyrichtys novacula</name>
    <name type="common">Pearly razorfish</name>
    <name type="synonym">Hemipteronotus novacula</name>
    <dbReference type="NCBI Taxonomy" id="13765"/>
    <lineage>
        <taxon>Eukaryota</taxon>
        <taxon>Metazoa</taxon>
        <taxon>Chordata</taxon>
        <taxon>Craniata</taxon>
        <taxon>Vertebrata</taxon>
        <taxon>Euteleostomi</taxon>
        <taxon>Actinopterygii</taxon>
        <taxon>Neopterygii</taxon>
        <taxon>Teleostei</taxon>
        <taxon>Neoteleostei</taxon>
        <taxon>Acanthomorphata</taxon>
        <taxon>Eupercaria</taxon>
        <taxon>Labriformes</taxon>
        <taxon>Labridae</taxon>
        <taxon>Xyrichtys</taxon>
    </lineage>
</organism>
<evidence type="ECO:0000313" key="5">
    <source>
        <dbReference type="EMBL" id="CAJ1066883.1"/>
    </source>
</evidence>
<evidence type="ECO:0000259" key="4">
    <source>
        <dbReference type="Pfam" id="PF15739"/>
    </source>
</evidence>
<dbReference type="Proteomes" id="UP001178508">
    <property type="component" value="Chromosome 11"/>
</dbReference>
<dbReference type="AlphaFoldDB" id="A0AAV1G0C2"/>
<gene>
    <name evidence="5" type="ORF">XNOV1_A029705</name>
</gene>
<sequence length="585" mass="66208">MCEPQKSSSSCTIQEERQSTPETLLSGNDESFFKSLYEFIEYEKQYLQCPAEGPDELRFIIYRSVFNKVIGRATSYKKLLLTIKGEYDDTIKVLQRREEESKEAQRILKASTLHQKSLTTCQRRATNLKERLCVLQRETADLQQEIKKQQSLKEQSMWIPGMTVAESKDPEALDRYLERLKAQRDSLLDRKSHCVSVEVKAELEAKLQAAEQHRDQLRAENNRLKALFKRLRFVSNHVSCWERETQQVSLEQLLGSTVKNIKQNSMTEEDVSSIIVELFENEEPTGVDESKFLTDYLNRFLELFEAAEYEEAALHAARSPQGILRNLDIMGMFKGVHGPSSSAHPLLLFFQALLMTLPAGDKLSAALSTEMVRCALQHGDTQLINHSVTYNKLTSSEDLGDILTEHAQKDTRVADLCLALATVVYKTCRLDRKTALSICKRGLIHSVAEFMNNCKGLTAEDCMWVFYQSPSLSLLQLLTEPQQGQAAILSAGVVLSSLLSDPRQQELALRLLDSFVSRGQGVLEDLILEDMRSTLEDWTDVESMCSELNRADLSRAILSVLLNQSGTRALSPDLEGAQLVEHIFL</sequence>
<protein>
    <submittedName>
        <fullName evidence="5">LOW QUALITY PROTEIN: clathrin heavy chain linker domain-containing protein 1-like</fullName>
    </submittedName>
</protein>
<dbReference type="Gene3D" id="1.25.40.30">
    <property type="match status" value="1"/>
</dbReference>
<feature type="compositionally biased region" description="Polar residues" evidence="3">
    <location>
        <begin position="1"/>
        <end position="13"/>
    </location>
</feature>